<feature type="compositionally biased region" description="Polar residues" evidence="2">
    <location>
        <begin position="543"/>
        <end position="557"/>
    </location>
</feature>
<dbReference type="SMART" id="SM00233">
    <property type="entry name" value="PH"/>
    <property type="match status" value="1"/>
</dbReference>
<feature type="region of interest" description="Disordered" evidence="2">
    <location>
        <begin position="182"/>
        <end position="226"/>
    </location>
</feature>
<feature type="region of interest" description="Disordered" evidence="2">
    <location>
        <begin position="117"/>
        <end position="163"/>
    </location>
</feature>
<dbReference type="PANTHER" id="PTHR23176:SF129">
    <property type="entry name" value="RHO GTPASE ACTIVATING PROTEIN AT 16F, ISOFORM E-RELATED"/>
    <property type="match status" value="1"/>
</dbReference>
<evidence type="ECO:0008006" key="8">
    <source>
        <dbReference type="Google" id="ProtNLM"/>
    </source>
</evidence>
<dbReference type="Pfam" id="PF00787">
    <property type="entry name" value="PX"/>
    <property type="match status" value="1"/>
</dbReference>
<dbReference type="InterPro" id="IPR001683">
    <property type="entry name" value="PX_dom"/>
</dbReference>
<protein>
    <recommendedName>
        <fullName evidence="8">RhoGAP-domain-containing protein</fullName>
    </recommendedName>
</protein>
<dbReference type="EMBL" id="PJQM01000606">
    <property type="protein sequence ID" value="RCI04691.1"/>
    <property type="molecule type" value="Genomic_DNA"/>
</dbReference>
<dbReference type="GO" id="GO:0007165">
    <property type="term" value="P:signal transduction"/>
    <property type="evidence" value="ECO:0007669"/>
    <property type="project" value="InterPro"/>
</dbReference>
<feature type="domain" description="PH" evidence="3">
    <location>
        <begin position="365"/>
        <end position="471"/>
    </location>
</feature>
<feature type="domain" description="PX" evidence="4">
    <location>
        <begin position="239"/>
        <end position="355"/>
    </location>
</feature>
<evidence type="ECO:0000259" key="4">
    <source>
        <dbReference type="PROSITE" id="PS50195"/>
    </source>
</evidence>
<dbReference type="PROSITE" id="PS50003">
    <property type="entry name" value="PH_DOMAIN"/>
    <property type="match status" value="1"/>
</dbReference>
<dbReference type="GO" id="GO:0005096">
    <property type="term" value="F:GTPase activator activity"/>
    <property type="evidence" value="ECO:0007669"/>
    <property type="project" value="UniProtKB-KW"/>
</dbReference>
<evidence type="ECO:0000259" key="3">
    <source>
        <dbReference type="PROSITE" id="PS50003"/>
    </source>
</evidence>
<reference evidence="6 7" key="1">
    <citation type="journal article" date="2018" name="G3 (Bethesda)">
        <title>Phylogenetic and Phylogenomic Definition of Rhizopus Species.</title>
        <authorList>
            <person name="Gryganskyi A.P."/>
            <person name="Golan J."/>
            <person name="Dolatabadi S."/>
            <person name="Mondo S."/>
            <person name="Robb S."/>
            <person name="Idnurm A."/>
            <person name="Muszewska A."/>
            <person name="Steczkiewicz K."/>
            <person name="Masonjones S."/>
            <person name="Liao H.L."/>
            <person name="Gajdeczka M.T."/>
            <person name="Anike F."/>
            <person name="Vuek A."/>
            <person name="Anishchenko I.M."/>
            <person name="Voigt K."/>
            <person name="de Hoog G.S."/>
            <person name="Smith M.E."/>
            <person name="Heitman J."/>
            <person name="Vilgalys R."/>
            <person name="Stajich J.E."/>
        </authorList>
    </citation>
    <scope>NUCLEOTIDE SEQUENCE [LARGE SCALE GENOMIC DNA]</scope>
    <source>
        <strain evidence="6 7">LSU 92-RS-03</strain>
    </source>
</reference>
<dbReference type="AlphaFoldDB" id="A0A367KR90"/>
<feature type="domain" description="Rho-GAP" evidence="5">
    <location>
        <begin position="622"/>
        <end position="831"/>
    </location>
</feature>
<evidence type="ECO:0000313" key="6">
    <source>
        <dbReference type="EMBL" id="RCI04691.1"/>
    </source>
</evidence>
<feature type="region of interest" description="Disordered" evidence="2">
    <location>
        <begin position="520"/>
        <end position="570"/>
    </location>
</feature>
<dbReference type="CDD" id="cd06093">
    <property type="entry name" value="PX_domain"/>
    <property type="match status" value="1"/>
</dbReference>
<name>A0A367KR90_RHIST</name>
<dbReference type="InterPro" id="IPR001849">
    <property type="entry name" value="PH_domain"/>
</dbReference>
<sequence>LAQRNKELENMHASSPRFDSSTVTHQHLLSEIFQHPLDREVVNMRETSSTIIPTTSLSTPVPPPKSPYRSNYDSKHKIPAFPMPKRPPVLKLTKSNYTSLHSNMLDIHKENLDSSVLISPHYPQNDDNPSNPSSPTSTTSSSSAGMNTPLLDLDGQLSTSPHKEHNAYTMDQKVLKHFSLSKTQHNNKHSQREPVRHSTQNTKSKSEPSTPVRPRNPRYDSLMTNNTVPSVDSIRQLSDINVNMISYSIKTCHRGREASVFTIGVCKKNDSTEMWKIEKSLSDLVNLDSRLKESNPAIISNLKRLPEKSSFSSHSPAKVDERKAMIEEYLQQALVLRSANTESVLKEFLSSDRIQYLPITLTNDLRIKQGYLTKKGKNFGGWKARYFVLDNTGSLKYYESKHGAFIGTISLFDSQVASQIQPDSGNNNPYRHAFVILEPKSNSNSPNKHIFCADSDKDRDSWVEALRPYTNQAHIAQDVLSRCFTDDGALDQFFVQPSSSTESTKSNSLTYFSSSKISNDRRVSLNSPTSPRASSASTTDSSICKNQSSESSNTLADESNEEKKLKQKANRKSFWSKKMFGGAQANDTLPPISPQGMVYDYNYVQAMNDYEETRGDKQVFGIPLEDAITVSRVSDGYYLPTVVHRCIEYLEAKGGLTEEGIYRLSGSSAKVKILKKRFNDAGDIKLLDDTDEYHDVHAIAGLLKMWLRELPENVLTEAALPNFLRSTHIDDQQEKLREIRRLISLLPLPNYTLLRSLCAHLIRVIENFNTNKMTLRNISIVFSATLGIPSVIFNTLLVEFDYIFWTNRCTKEDQEATSDLEDTIDAYMQIPSEEEEEEEKVKEPATIINPLVQRFAKRHLRRNSVHYQDNTPKEFISLEKQLEVVWNESSCDDEEANDLEGEPAVAYYASRFDANSKQR</sequence>
<comment type="caution">
    <text evidence="6">The sequence shown here is derived from an EMBL/GenBank/DDBJ whole genome shotgun (WGS) entry which is preliminary data.</text>
</comment>
<gene>
    <name evidence="6" type="ORF">CU098_012393</name>
</gene>
<dbReference type="PROSITE" id="PS50238">
    <property type="entry name" value="RHOGAP"/>
    <property type="match status" value="1"/>
</dbReference>
<dbReference type="GO" id="GO:0005737">
    <property type="term" value="C:cytoplasm"/>
    <property type="evidence" value="ECO:0007669"/>
    <property type="project" value="TreeGrafter"/>
</dbReference>
<feature type="compositionally biased region" description="Low complexity" evidence="2">
    <location>
        <begin position="527"/>
        <end position="542"/>
    </location>
</feature>
<evidence type="ECO:0000313" key="7">
    <source>
        <dbReference type="Proteomes" id="UP000253551"/>
    </source>
</evidence>
<proteinExistence type="predicted"/>
<feature type="region of interest" description="Disordered" evidence="2">
    <location>
        <begin position="1"/>
        <end position="20"/>
    </location>
</feature>
<feature type="non-terminal residue" evidence="6">
    <location>
        <position position="1"/>
    </location>
</feature>
<evidence type="ECO:0000256" key="1">
    <source>
        <dbReference type="ARBA" id="ARBA00022468"/>
    </source>
</evidence>
<dbReference type="SMART" id="SM00324">
    <property type="entry name" value="RhoGAP"/>
    <property type="match status" value="1"/>
</dbReference>
<dbReference type="SMART" id="SM00312">
    <property type="entry name" value="PX"/>
    <property type="match status" value="1"/>
</dbReference>
<feature type="region of interest" description="Disordered" evidence="2">
    <location>
        <begin position="53"/>
        <end position="87"/>
    </location>
</feature>
<dbReference type="Gene3D" id="3.30.1520.10">
    <property type="entry name" value="Phox-like domain"/>
    <property type="match status" value="1"/>
</dbReference>
<dbReference type="Pfam" id="PF00169">
    <property type="entry name" value="PH"/>
    <property type="match status" value="1"/>
</dbReference>
<dbReference type="PROSITE" id="PS50195">
    <property type="entry name" value="PX"/>
    <property type="match status" value="1"/>
</dbReference>
<dbReference type="SUPFAM" id="SSF64268">
    <property type="entry name" value="PX domain"/>
    <property type="match status" value="1"/>
</dbReference>
<dbReference type="SUPFAM" id="SSF50729">
    <property type="entry name" value="PH domain-like"/>
    <property type="match status" value="1"/>
</dbReference>
<keyword evidence="7" id="KW-1185">Reference proteome</keyword>
<feature type="compositionally biased region" description="Low complexity" evidence="2">
    <location>
        <begin position="125"/>
        <end position="143"/>
    </location>
</feature>
<dbReference type="InterPro" id="IPR008936">
    <property type="entry name" value="Rho_GTPase_activation_prot"/>
</dbReference>
<dbReference type="InterPro" id="IPR000198">
    <property type="entry name" value="RhoGAP_dom"/>
</dbReference>
<feature type="compositionally biased region" description="Polar residues" evidence="2">
    <location>
        <begin position="197"/>
        <end position="209"/>
    </location>
</feature>
<organism evidence="6 7">
    <name type="scientific">Rhizopus stolonifer</name>
    <name type="common">Rhizopus nigricans</name>
    <dbReference type="NCBI Taxonomy" id="4846"/>
    <lineage>
        <taxon>Eukaryota</taxon>
        <taxon>Fungi</taxon>
        <taxon>Fungi incertae sedis</taxon>
        <taxon>Mucoromycota</taxon>
        <taxon>Mucoromycotina</taxon>
        <taxon>Mucoromycetes</taxon>
        <taxon>Mucorales</taxon>
        <taxon>Mucorineae</taxon>
        <taxon>Rhizopodaceae</taxon>
        <taxon>Rhizopus</taxon>
    </lineage>
</organism>
<dbReference type="Pfam" id="PF00620">
    <property type="entry name" value="RhoGAP"/>
    <property type="match status" value="1"/>
</dbReference>
<dbReference type="Gene3D" id="2.30.29.30">
    <property type="entry name" value="Pleckstrin-homology domain (PH domain)/Phosphotyrosine-binding domain (PTB)"/>
    <property type="match status" value="1"/>
</dbReference>
<dbReference type="InterPro" id="IPR050729">
    <property type="entry name" value="Rho-GAP"/>
</dbReference>
<dbReference type="OrthoDB" id="185175at2759"/>
<dbReference type="PANTHER" id="PTHR23176">
    <property type="entry name" value="RHO/RAC/CDC GTPASE-ACTIVATING PROTEIN"/>
    <property type="match status" value="1"/>
</dbReference>
<dbReference type="InterPro" id="IPR011993">
    <property type="entry name" value="PH-like_dom_sf"/>
</dbReference>
<evidence type="ECO:0000256" key="2">
    <source>
        <dbReference type="SAM" id="MobiDB-lite"/>
    </source>
</evidence>
<evidence type="ECO:0000259" key="5">
    <source>
        <dbReference type="PROSITE" id="PS50238"/>
    </source>
</evidence>
<accession>A0A367KR90</accession>
<dbReference type="GO" id="GO:0035091">
    <property type="term" value="F:phosphatidylinositol binding"/>
    <property type="evidence" value="ECO:0007669"/>
    <property type="project" value="InterPro"/>
</dbReference>
<keyword evidence="1" id="KW-0343">GTPase activation</keyword>
<dbReference type="InterPro" id="IPR036871">
    <property type="entry name" value="PX_dom_sf"/>
</dbReference>
<dbReference type="Proteomes" id="UP000253551">
    <property type="component" value="Unassembled WGS sequence"/>
</dbReference>
<dbReference type="SUPFAM" id="SSF48350">
    <property type="entry name" value="GTPase activation domain, GAP"/>
    <property type="match status" value="1"/>
</dbReference>
<feature type="compositionally biased region" description="Basic and acidic residues" evidence="2">
    <location>
        <begin position="1"/>
        <end position="10"/>
    </location>
</feature>
<dbReference type="STRING" id="4846.A0A367KR90"/>
<dbReference type="Gene3D" id="1.10.555.10">
    <property type="entry name" value="Rho GTPase activation protein"/>
    <property type="match status" value="1"/>
</dbReference>